<keyword evidence="3" id="KW-1185">Reference proteome</keyword>
<evidence type="ECO:0000313" key="3">
    <source>
        <dbReference type="Proteomes" id="UP000553632"/>
    </source>
</evidence>
<dbReference type="EMBL" id="JABANO010026432">
    <property type="protein sequence ID" value="KAF4718547.1"/>
    <property type="molecule type" value="Genomic_DNA"/>
</dbReference>
<feature type="compositionally biased region" description="Low complexity" evidence="1">
    <location>
        <begin position="9"/>
        <end position="18"/>
    </location>
</feature>
<accession>A0A7J6RDH5</accession>
<dbReference type="Proteomes" id="UP000553632">
    <property type="component" value="Unassembled WGS sequence"/>
</dbReference>
<protein>
    <submittedName>
        <fullName evidence="2">Uncharacterized protein</fullName>
    </submittedName>
</protein>
<evidence type="ECO:0000313" key="2">
    <source>
        <dbReference type="EMBL" id="KAF4718547.1"/>
    </source>
</evidence>
<feature type="region of interest" description="Disordered" evidence="1">
    <location>
        <begin position="1"/>
        <end position="43"/>
    </location>
</feature>
<proteinExistence type="predicted"/>
<sequence length="159" mass="17863">MPFTADTPSARSSLSSNSRGREDPPVGDSPHTTHLPPIDGNTDVLSDKHCNAMIYAMGRIGTSLKDRRQTYVSKLNAVRKEGERKLSEAMSIQWQLRAQLDSANTGLSRMIEEGKWLREQVEVAQQSRQGAWEALKAKEKELAVAYEMHRKEAKLANER</sequence>
<evidence type="ECO:0000256" key="1">
    <source>
        <dbReference type="SAM" id="MobiDB-lite"/>
    </source>
</evidence>
<gene>
    <name evidence="2" type="ORF">FOZ63_009071</name>
</gene>
<dbReference type="AlphaFoldDB" id="A0A7J6RDH5"/>
<organism evidence="2 3">
    <name type="scientific">Perkinsus olseni</name>
    <name type="common">Perkinsus atlanticus</name>
    <dbReference type="NCBI Taxonomy" id="32597"/>
    <lineage>
        <taxon>Eukaryota</taxon>
        <taxon>Sar</taxon>
        <taxon>Alveolata</taxon>
        <taxon>Perkinsozoa</taxon>
        <taxon>Perkinsea</taxon>
        <taxon>Perkinsida</taxon>
        <taxon>Perkinsidae</taxon>
        <taxon>Perkinsus</taxon>
    </lineage>
</organism>
<comment type="caution">
    <text evidence="2">The sequence shown here is derived from an EMBL/GenBank/DDBJ whole genome shotgun (WGS) entry which is preliminary data.</text>
</comment>
<reference evidence="2 3" key="1">
    <citation type="submission" date="2020-04" db="EMBL/GenBank/DDBJ databases">
        <title>Perkinsus olseni comparative genomics.</title>
        <authorList>
            <person name="Bogema D.R."/>
        </authorList>
    </citation>
    <scope>NUCLEOTIDE SEQUENCE [LARGE SCALE GENOMIC DNA]</scope>
    <source>
        <strain evidence="2 3">ATCC PRA-207</strain>
    </source>
</reference>
<name>A0A7J6RDH5_PEROL</name>